<dbReference type="SUPFAM" id="SSF54862">
    <property type="entry name" value="4Fe-4S ferredoxins"/>
    <property type="match status" value="1"/>
</dbReference>
<keyword evidence="2" id="KW-1185">Reference proteome</keyword>
<dbReference type="PATRIC" id="fig|84022.5.peg.2624"/>
<dbReference type="Gene3D" id="3.30.70.20">
    <property type="match status" value="1"/>
</dbReference>
<dbReference type="PANTHER" id="PTHR43122">
    <property type="entry name" value="FERREDOXIN SUBUNIT OF PYRUVATE:FLAVODOXIN OXIDOREDUCTASE-RELATED"/>
    <property type="match status" value="1"/>
</dbReference>
<evidence type="ECO:0000313" key="1">
    <source>
        <dbReference type="EMBL" id="AKL96935.1"/>
    </source>
</evidence>
<dbReference type="Gene3D" id="3.30.70.3270">
    <property type="match status" value="1"/>
</dbReference>
<dbReference type="InterPro" id="IPR017900">
    <property type="entry name" value="4Fe4S_Fe_S_CS"/>
</dbReference>
<accession>A0A0D8I5H8</accession>
<gene>
    <name evidence="1" type="ORF">CACET_c34920</name>
</gene>
<dbReference type="PROSITE" id="PS00198">
    <property type="entry name" value="4FE4S_FER_1"/>
    <property type="match status" value="2"/>
</dbReference>
<proteinExistence type="predicted"/>
<reference evidence="1 2" key="1">
    <citation type="submission" date="2014-10" db="EMBL/GenBank/DDBJ databases">
        <title>Genome sequence of Clostridium aceticum DSM 1496.</title>
        <authorList>
            <person name="Poehlein A."/>
            <person name="Schiel-Bengelsdorf B."/>
            <person name="Gottschalk G."/>
            <person name="Duerre P."/>
            <person name="Daniel R."/>
        </authorList>
    </citation>
    <scope>NUCLEOTIDE SEQUENCE [LARGE SCALE GENOMIC DNA]</scope>
    <source>
        <strain evidence="1 2">DSM 1496</strain>
    </source>
</reference>
<organism evidence="1 2">
    <name type="scientific">Clostridium aceticum</name>
    <dbReference type="NCBI Taxonomy" id="84022"/>
    <lineage>
        <taxon>Bacteria</taxon>
        <taxon>Bacillati</taxon>
        <taxon>Bacillota</taxon>
        <taxon>Clostridia</taxon>
        <taxon>Eubacteriales</taxon>
        <taxon>Clostridiaceae</taxon>
        <taxon>Clostridium</taxon>
    </lineage>
</organism>
<dbReference type="OrthoDB" id="9804603at2"/>
<dbReference type="Proteomes" id="UP000035704">
    <property type="component" value="Chromosome"/>
</dbReference>
<dbReference type="GO" id="GO:0047553">
    <property type="term" value="F:2-oxoglutarate synthase activity"/>
    <property type="evidence" value="ECO:0007669"/>
    <property type="project" value="UniProtKB-EC"/>
</dbReference>
<dbReference type="EC" id="1.2.7.3" evidence="1"/>
<dbReference type="RefSeq" id="WP_044826459.1">
    <property type="nucleotide sequence ID" value="NZ_CP009687.1"/>
</dbReference>
<dbReference type="AlphaFoldDB" id="A0A0D8I5H8"/>
<name>A0A0D8I5H8_9CLOT</name>
<dbReference type="KEGG" id="cace:CACET_c34920"/>
<keyword evidence="1" id="KW-0560">Oxidoreductase</keyword>
<dbReference type="PROSITE" id="PS51379">
    <property type="entry name" value="4FE4S_FER_2"/>
    <property type="match status" value="2"/>
</dbReference>
<dbReference type="Pfam" id="PF12838">
    <property type="entry name" value="Fer4_7"/>
    <property type="match status" value="1"/>
</dbReference>
<dbReference type="PANTHER" id="PTHR43122:SF1">
    <property type="entry name" value="IRON-SULFUR-BINDING PROTEIN"/>
    <property type="match status" value="1"/>
</dbReference>
<evidence type="ECO:0000313" key="2">
    <source>
        <dbReference type="Proteomes" id="UP000035704"/>
    </source>
</evidence>
<dbReference type="InterPro" id="IPR017896">
    <property type="entry name" value="4Fe4S_Fe-S-bd"/>
</dbReference>
<dbReference type="EMBL" id="CP009687">
    <property type="protein sequence ID" value="AKL96935.1"/>
    <property type="molecule type" value="Genomic_DNA"/>
</dbReference>
<dbReference type="STRING" id="84022.CACET_c34920"/>
<protein>
    <submittedName>
        <fullName evidence="1">2-oxoglutarate ferredoxin oxidoreductase subunit delta</fullName>
        <ecNumber evidence="1">1.2.7.3</ecNumber>
    </submittedName>
</protein>
<sequence>MAKAKGKVSFNEDRCKGCELCTTACPVKIIKMDKKRINVKGYHPATVDEMDKCIGCANCANMCPDLVIQVEREG</sequence>